<dbReference type="Pfam" id="PF24758">
    <property type="entry name" value="LRR_At5g56370"/>
    <property type="match status" value="1"/>
</dbReference>
<dbReference type="SMART" id="SM00256">
    <property type="entry name" value="FBOX"/>
    <property type="match status" value="1"/>
</dbReference>
<reference evidence="2 3" key="1">
    <citation type="submission" date="2019-01" db="EMBL/GenBank/DDBJ databases">
        <title>Sequencing of cultivated peanut Arachis hypogaea provides insights into genome evolution and oil improvement.</title>
        <authorList>
            <person name="Chen X."/>
        </authorList>
    </citation>
    <scope>NUCLEOTIDE SEQUENCE [LARGE SCALE GENOMIC DNA]</scope>
    <source>
        <strain evidence="3">cv. Fuhuasheng</strain>
        <strain evidence="2">GDAAS-fuhuasheng2018</strain>
        <tissue evidence="2">Leaves</tissue>
    </source>
</reference>
<dbReference type="EMBL" id="SDMP01000019">
    <property type="protein sequence ID" value="RYQ87468.1"/>
    <property type="molecule type" value="Genomic_DNA"/>
</dbReference>
<dbReference type="CDD" id="cd22160">
    <property type="entry name" value="F-box_AtFBL13-like"/>
    <property type="match status" value="1"/>
</dbReference>
<dbReference type="Gene3D" id="1.20.1280.50">
    <property type="match status" value="1"/>
</dbReference>
<accession>A0A444XCP1</accession>
<evidence type="ECO:0000259" key="1">
    <source>
        <dbReference type="PROSITE" id="PS50181"/>
    </source>
</evidence>
<dbReference type="InterPro" id="IPR055411">
    <property type="entry name" value="LRR_FXL15/At3g58940/PEG3-like"/>
</dbReference>
<dbReference type="Proteomes" id="UP000289738">
    <property type="component" value="Chromosome B09"/>
</dbReference>
<evidence type="ECO:0000313" key="2">
    <source>
        <dbReference type="EMBL" id="RYQ87469.1"/>
    </source>
</evidence>
<feature type="domain" description="F-box" evidence="1">
    <location>
        <begin position="3"/>
        <end position="53"/>
    </location>
</feature>
<dbReference type="InterPro" id="IPR036047">
    <property type="entry name" value="F-box-like_dom_sf"/>
</dbReference>
<dbReference type="STRING" id="3818.A0A444XCP1"/>
<dbReference type="InterPro" id="IPR053781">
    <property type="entry name" value="F-box_AtFBL13-like"/>
</dbReference>
<dbReference type="PROSITE" id="PS50181">
    <property type="entry name" value="FBOX"/>
    <property type="match status" value="1"/>
</dbReference>
<dbReference type="SMART" id="SM00579">
    <property type="entry name" value="FBD"/>
    <property type="match status" value="1"/>
</dbReference>
<dbReference type="EMBL" id="SDMP01000019">
    <property type="protein sequence ID" value="RYQ87469.1"/>
    <property type="molecule type" value="Genomic_DNA"/>
</dbReference>
<dbReference type="InterPro" id="IPR006566">
    <property type="entry name" value="FBD"/>
</dbReference>
<dbReference type="AlphaFoldDB" id="A0A444XCP1"/>
<dbReference type="Pfam" id="PF08387">
    <property type="entry name" value="FBD"/>
    <property type="match status" value="1"/>
</dbReference>
<protein>
    <recommendedName>
        <fullName evidence="1">F-box domain-containing protein</fullName>
    </recommendedName>
</protein>
<dbReference type="InterPro" id="IPR032675">
    <property type="entry name" value="LRR_dom_sf"/>
</dbReference>
<organism evidence="2 3">
    <name type="scientific">Arachis hypogaea</name>
    <name type="common">Peanut</name>
    <dbReference type="NCBI Taxonomy" id="3818"/>
    <lineage>
        <taxon>Eukaryota</taxon>
        <taxon>Viridiplantae</taxon>
        <taxon>Streptophyta</taxon>
        <taxon>Embryophyta</taxon>
        <taxon>Tracheophyta</taxon>
        <taxon>Spermatophyta</taxon>
        <taxon>Magnoliopsida</taxon>
        <taxon>eudicotyledons</taxon>
        <taxon>Gunneridae</taxon>
        <taxon>Pentapetalae</taxon>
        <taxon>rosids</taxon>
        <taxon>fabids</taxon>
        <taxon>Fabales</taxon>
        <taxon>Fabaceae</taxon>
        <taxon>Papilionoideae</taxon>
        <taxon>50 kb inversion clade</taxon>
        <taxon>dalbergioids sensu lato</taxon>
        <taxon>Dalbergieae</taxon>
        <taxon>Pterocarpus clade</taxon>
        <taxon>Arachis</taxon>
    </lineage>
</organism>
<keyword evidence="3" id="KW-1185">Reference proteome</keyword>
<dbReference type="PANTHER" id="PTHR31900">
    <property type="entry name" value="F-BOX/RNI SUPERFAMILY PROTEIN-RELATED"/>
    <property type="match status" value="1"/>
</dbReference>
<dbReference type="InterPro" id="IPR050232">
    <property type="entry name" value="FBL13/AtMIF1-like"/>
</dbReference>
<sequence length="464" mass="52805">MGTDIISSLPNSLLCHIVSFLPTIDAVGTSFLSRRWRHLWKDLQAFDFDTQRIGNNERFVSFVDTVLSQRRFSDIRKLRLICGAHLDSGNAVGRWVRAALGPCLQEMHLLLYGDVSSNYVDEIFTCASLVSLTLVANLVLNNISSVHLPLLKNLSLGPDVPVDLNLISACPALEYLYFIFDASFYPNIHLLSPSLKRLRLIEARERDFDDPIITEIQIDAPNLEYLRIYLEESCVRTLVISDFPNMMEASIDIAPKAEHVDWVPKLLQALSKTKKLALGGFTTQCLVKAPNLHFPEFSYLRQLRICFRSFNSGVLIKLLCCCPKLQVLKIDNNGVQYFGDQTPRTEPSSWTQPASVPNCVRSHLNILEFRRYPDSLEEREFLAYILQNALVLKTFIIYTNIGSFEKEKEHILNEISVLPRGSSICQAAIKEMTPIASAWKCELGRVDYVKYKKTRHHAFVLCNF</sequence>
<dbReference type="SUPFAM" id="SSF81383">
    <property type="entry name" value="F-box domain"/>
    <property type="match status" value="1"/>
</dbReference>
<dbReference type="Gene3D" id="3.80.10.10">
    <property type="entry name" value="Ribonuclease Inhibitor"/>
    <property type="match status" value="1"/>
</dbReference>
<dbReference type="InterPro" id="IPR001810">
    <property type="entry name" value="F-box_dom"/>
</dbReference>
<comment type="caution">
    <text evidence="2">The sequence shown here is derived from an EMBL/GenBank/DDBJ whole genome shotgun (WGS) entry which is preliminary data.</text>
</comment>
<proteinExistence type="predicted"/>
<dbReference type="SUPFAM" id="SSF52047">
    <property type="entry name" value="RNI-like"/>
    <property type="match status" value="1"/>
</dbReference>
<gene>
    <name evidence="2" type="ORF">Ahy_B09g094987</name>
</gene>
<name>A0A444XCP1_ARAHY</name>
<dbReference type="Pfam" id="PF00646">
    <property type="entry name" value="F-box"/>
    <property type="match status" value="1"/>
</dbReference>
<dbReference type="PANTHER" id="PTHR31900:SF34">
    <property type="entry name" value="EMB|CAB62440.1-RELATED"/>
    <property type="match status" value="1"/>
</dbReference>
<evidence type="ECO:0000313" key="3">
    <source>
        <dbReference type="Proteomes" id="UP000289738"/>
    </source>
</evidence>